<evidence type="ECO:0000259" key="1">
    <source>
        <dbReference type="PROSITE" id="PS51704"/>
    </source>
</evidence>
<dbReference type="InterPro" id="IPR030395">
    <property type="entry name" value="GP_PDE_dom"/>
</dbReference>
<dbReference type="Pfam" id="PF03009">
    <property type="entry name" value="GDPD"/>
    <property type="match status" value="1"/>
</dbReference>
<keyword evidence="3" id="KW-1185">Reference proteome</keyword>
<sequence>VARLVAAARLGRRPRVPGPAGGAVCVQVPTRVRGLQIVTSRFLAAAHRHGLAVHVWTVDDPGEMRRLLDLGVDGIISDRPRVLRGVLTERGAWH</sequence>
<dbReference type="GO" id="GO:0008081">
    <property type="term" value="F:phosphoric diester hydrolase activity"/>
    <property type="evidence" value="ECO:0007669"/>
    <property type="project" value="InterPro"/>
</dbReference>
<proteinExistence type="predicted"/>
<evidence type="ECO:0000313" key="3">
    <source>
        <dbReference type="Proteomes" id="UP000318693"/>
    </source>
</evidence>
<dbReference type="Gene3D" id="3.20.20.190">
    <property type="entry name" value="Phosphatidylinositol (PI) phosphodiesterase"/>
    <property type="match status" value="1"/>
</dbReference>
<accession>A0A552WJ73</accession>
<dbReference type="GO" id="GO:0006629">
    <property type="term" value="P:lipid metabolic process"/>
    <property type="evidence" value="ECO:0007669"/>
    <property type="project" value="InterPro"/>
</dbReference>
<organism evidence="2 3">
    <name type="scientific">Georgenia yuyongxinii</name>
    <dbReference type="NCBI Taxonomy" id="2589797"/>
    <lineage>
        <taxon>Bacteria</taxon>
        <taxon>Bacillati</taxon>
        <taxon>Actinomycetota</taxon>
        <taxon>Actinomycetes</taxon>
        <taxon>Micrococcales</taxon>
        <taxon>Bogoriellaceae</taxon>
        <taxon>Georgenia</taxon>
    </lineage>
</organism>
<dbReference type="AlphaFoldDB" id="A0A552WJ73"/>
<feature type="non-terminal residue" evidence="2">
    <location>
        <position position="1"/>
    </location>
</feature>
<evidence type="ECO:0000313" key="2">
    <source>
        <dbReference type="EMBL" id="TRW42798.1"/>
    </source>
</evidence>
<protein>
    <submittedName>
        <fullName evidence="2">Glycerophosphodiester phosphodiesterase</fullName>
    </submittedName>
</protein>
<feature type="domain" description="GP-PDE" evidence="1">
    <location>
        <begin position="1"/>
        <end position="87"/>
    </location>
</feature>
<dbReference type="Proteomes" id="UP000318693">
    <property type="component" value="Unassembled WGS sequence"/>
</dbReference>
<dbReference type="InterPro" id="IPR017946">
    <property type="entry name" value="PLC-like_Pdiesterase_TIM-brl"/>
</dbReference>
<gene>
    <name evidence="2" type="ORF">FJ693_20145</name>
</gene>
<dbReference type="EMBL" id="VJXR01000139">
    <property type="protein sequence ID" value="TRW42798.1"/>
    <property type="molecule type" value="Genomic_DNA"/>
</dbReference>
<dbReference type="SUPFAM" id="SSF51695">
    <property type="entry name" value="PLC-like phosphodiesterases"/>
    <property type="match status" value="1"/>
</dbReference>
<dbReference type="PROSITE" id="PS51704">
    <property type="entry name" value="GP_PDE"/>
    <property type="match status" value="1"/>
</dbReference>
<name>A0A552WJ73_9MICO</name>
<dbReference type="RefSeq" id="WP_269142663.1">
    <property type="nucleotide sequence ID" value="NZ_VJXR01000139.1"/>
</dbReference>
<dbReference type="PANTHER" id="PTHR43805:SF1">
    <property type="entry name" value="GP-PDE DOMAIN-CONTAINING PROTEIN"/>
    <property type="match status" value="1"/>
</dbReference>
<comment type="caution">
    <text evidence="2">The sequence shown here is derived from an EMBL/GenBank/DDBJ whole genome shotgun (WGS) entry which is preliminary data.</text>
</comment>
<reference evidence="2 3" key="1">
    <citation type="submission" date="2019-07" db="EMBL/GenBank/DDBJ databases">
        <title>Georgenia wutianyii sp. nov. and Georgenia *** sp. nov. isolated from plateau pika (Ochotona curzoniae) in the Qinghai-Tibet plateau of China.</title>
        <authorList>
            <person name="Tian Z."/>
        </authorList>
    </citation>
    <scope>NUCLEOTIDE SEQUENCE [LARGE SCALE GENOMIC DNA]</scope>
    <source>
        <strain evidence="2 3">Z446</strain>
    </source>
</reference>
<dbReference type="PANTHER" id="PTHR43805">
    <property type="entry name" value="GLYCEROPHOSPHORYL DIESTER PHOSPHODIESTERASE"/>
    <property type="match status" value="1"/>
</dbReference>